<evidence type="ECO:0000256" key="17">
    <source>
        <dbReference type="SAM" id="Phobius"/>
    </source>
</evidence>
<evidence type="ECO:0000256" key="13">
    <source>
        <dbReference type="ARBA" id="ARBA00023316"/>
    </source>
</evidence>
<dbReference type="Gene3D" id="3.90.1310.40">
    <property type="match status" value="1"/>
</dbReference>
<dbReference type="OrthoDB" id="9766909at2"/>
<dbReference type="GO" id="GO:0008955">
    <property type="term" value="F:peptidoglycan glycosyltransferase activity"/>
    <property type="evidence" value="ECO:0007669"/>
    <property type="project" value="UniProtKB-EC"/>
</dbReference>
<dbReference type="PANTHER" id="PTHR32282">
    <property type="entry name" value="BINDING PROTEIN TRANSPEPTIDASE, PUTATIVE-RELATED"/>
    <property type="match status" value="1"/>
</dbReference>
<name>A0A072NJL9_SCHAZ</name>
<evidence type="ECO:0000256" key="8">
    <source>
        <dbReference type="ARBA" id="ARBA00022960"/>
    </source>
</evidence>
<evidence type="ECO:0000256" key="14">
    <source>
        <dbReference type="ARBA" id="ARBA00034000"/>
    </source>
</evidence>
<feature type="domain" description="Penicillin-binding protein transpeptidase" evidence="18">
    <location>
        <begin position="402"/>
        <end position="647"/>
    </location>
</feature>
<dbReference type="AlphaFoldDB" id="A0A072NJL9"/>
<sequence length="929" mass="103750">MNLNKDKLFKFTRIFTKVSWNLTIIFIASCLIGLSFAGGVGAGYFASLVKDEPIRSYDSMKKDIYNYEETSELYFSDNQYLGKLRSDLDREETKISNVSQHVIDAVIATEDENFFEHPGIVPKSILRAIFQEFTNSSVKTGGSTLTQQLIKNQILTNEVSFERKAKEIMIALRLEQFFEKEEILEAYLNVVPFGRNSSGRNIAGIQTAAQGIFGVDAKDLNLPQAAYIAGLPQSPFGYTPFTRTGEIKEDITPSLNRMKTVLSRMLTEGYITEKEYKEALTYDIKSNFIPPKQNIVEKYPYLTFEIEDRAKKILLEILAEKDGYSSEDLKKDNNLYNEYYSKADKNLRQNGYRIYSTIDKEIYDKMQVIKDSYQYYGNDKQEKVKDPDTGEIIKVMEPVEVGAILIDNDTGAIISFVGGRDHNRKQLNHATKGIRSNGSTMKPILVYGPAIDMGLFHPGSVIPDVPLKIQTVQGPWEPKNYGEGYHGLTTARVALAKSYNIPTAKIYASIINKDPTTYLEKMGFSTLTNGDRSHLSMALGAMDKGVTIEENVNAYSTFANGGKFVDAYMIEKIETKDGEVIYQHTPNPVDVFSPQAAYLTIDMMRDVLTKGTAAGVPSKLKFKADWAGKTGTSQDYKDSWFVATNPKVTFGLWMGYDTPKSLEKSYKGYSYSQRNQKLWAELMNGVYDVKPEIVATSEKFNMPSGIVRKSYCTVSGKLPSNLCEKAGLVASDLFISKYAPTEVDNSLIEGSYIVIGDKYYKAPEGFPEEFSTKGVMLNPEFLKSKDLAEVQDISYLISNSSIWKNIIVPEKEAVADDGKVPSSVKNIHLNGKVLTWENVQDSDIVGYRIYKANSPTDPFSKIASIPKTSELSFQVSNANAIFYVTAIDVAGNESTPSKEVSSGNQNDSDSSDNENPSDGKIPDPMDHIN</sequence>
<dbReference type="Pfam" id="PF00912">
    <property type="entry name" value="Transgly"/>
    <property type="match status" value="1"/>
</dbReference>
<dbReference type="GO" id="GO:0009002">
    <property type="term" value="F:serine-type D-Ala-D-Ala carboxypeptidase activity"/>
    <property type="evidence" value="ECO:0007669"/>
    <property type="project" value="UniProtKB-EC"/>
</dbReference>
<feature type="domain" description="Glycosyl transferase family 51" evidence="19">
    <location>
        <begin position="79"/>
        <end position="265"/>
    </location>
</feature>
<evidence type="ECO:0000256" key="10">
    <source>
        <dbReference type="ARBA" id="ARBA00022989"/>
    </source>
</evidence>
<comment type="catalytic activity">
    <reaction evidence="15">
        <text>[GlcNAc-(1-&gt;4)-Mur2Ac(oyl-L-Ala-gamma-D-Glu-L-Lys-D-Ala-D-Ala)](n)-di-trans,octa-cis-undecaprenyl diphosphate + beta-D-GlcNAc-(1-&gt;4)-Mur2Ac(oyl-L-Ala-gamma-D-Glu-L-Lys-D-Ala-D-Ala)-di-trans,octa-cis-undecaprenyl diphosphate = [GlcNAc-(1-&gt;4)-Mur2Ac(oyl-L-Ala-gamma-D-Glu-L-Lys-D-Ala-D-Ala)](n+1)-di-trans,octa-cis-undecaprenyl diphosphate + di-trans,octa-cis-undecaprenyl diphosphate + H(+)</text>
        <dbReference type="Rhea" id="RHEA:23708"/>
        <dbReference type="Rhea" id="RHEA-COMP:9602"/>
        <dbReference type="Rhea" id="RHEA-COMP:9603"/>
        <dbReference type="ChEBI" id="CHEBI:15378"/>
        <dbReference type="ChEBI" id="CHEBI:58405"/>
        <dbReference type="ChEBI" id="CHEBI:60033"/>
        <dbReference type="ChEBI" id="CHEBI:78435"/>
        <dbReference type="EC" id="2.4.99.28"/>
    </reaction>
</comment>
<dbReference type="Gene3D" id="2.60.40.10">
    <property type="entry name" value="Immunoglobulins"/>
    <property type="match status" value="1"/>
</dbReference>
<dbReference type="RefSeq" id="WP_035196717.1">
    <property type="nucleotide sequence ID" value="NZ_JJRY01000013.1"/>
</dbReference>
<keyword evidence="9" id="KW-0573">Peptidoglycan synthesis</keyword>
<dbReference type="GO" id="GO:0071555">
    <property type="term" value="P:cell wall organization"/>
    <property type="evidence" value="ECO:0007669"/>
    <property type="project" value="UniProtKB-KW"/>
</dbReference>
<dbReference type="PANTHER" id="PTHR32282:SF32">
    <property type="entry name" value="PENICILLIN-BINDING PROTEIN 2A"/>
    <property type="match status" value="1"/>
</dbReference>
<evidence type="ECO:0000259" key="19">
    <source>
        <dbReference type="Pfam" id="PF00912"/>
    </source>
</evidence>
<evidence type="ECO:0000256" key="4">
    <source>
        <dbReference type="ARBA" id="ARBA00022676"/>
    </source>
</evidence>
<dbReference type="GO" id="GO:0009252">
    <property type="term" value="P:peptidoglycan biosynthetic process"/>
    <property type="evidence" value="ECO:0007669"/>
    <property type="project" value="UniProtKB-KW"/>
</dbReference>
<evidence type="ECO:0000313" key="21">
    <source>
        <dbReference type="Proteomes" id="UP000027936"/>
    </source>
</evidence>
<accession>A0A072NJL9</accession>
<keyword evidence="1" id="KW-1003">Cell membrane</keyword>
<evidence type="ECO:0000313" key="20">
    <source>
        <dbReference type="EMBL" id="KEF37646.1"/>
    </source>
</evidence>
<dbReference type="EMBL" id="JJRY01000013">
    <property type="protein sequence ID" value="KEF37646.1"/>
    <property type="molecule type" value="Genomic_DNA"/>
</dbReference>
<dbReference type="InterPro" id="IPR001460">
    <property type="entry name" value="PCN-bd_Tpept"/>
</dbReference>
<keyword evidence="4" id="KW-0328">Glycosyltransferase</keyword>
<evidence type="ECO:0000256" key="1">
    <source>
        <dbReference type="ARBA" id="ARBA00022475"/>
    </source>
</evidence>
<protein>
    <submittedName>
        <fullName evidence="20">Membrane carboxypeptidase (Penicillin-binding protein)</fullName>
    </submittedName>
</protein>
<dbReference type="GO" id="GO:0030288">
    <property type="term" value="C:outer membrane-bounded periplasmic space"/>
    <property type="evidence" value="ECO:0007669"/>
    <property type="project" value="TreeGrafter"/>
</dbReference>
<dbReference type="InterPro" id="IPR050396">
    <property type="entry name" value="Glycosyltr_51/Transpeptidase"/>
</dbReference>
<keyword evidence="11 17" id="KW-0472">Membrane</keyword>
<reference evidence="20 21" key="1">
    <citation type="submission" date="2014-04" db="EMBL/GenBank/DDBJ databases">
        <title>Draft genome sequence of Bacillus azotoformans MEV2011, a (co-) denitrifying strain unable to grow in the presence of oxygen.</title>
        <authorList>
            <person name="Nielsen M."/>
            <person name="Schreiber L."/>
            <person name="Finster K."/>
            <person name="Schramm A."/>
        </authorList>
    </citation>
    <scope>NUCLEOTIDE SEQUENCE [LARGE SCALE GENOMIC DNA]</scope>
    <source>
        <strain evidence="20 21">MEV2011</strain>
    </source>
</reference>
<keyword evidence="2 20" id="KW-0121">Carboxypeptidase</keyword>
<feature type="compositionally biased region" description="Basic and acidic residues" evidence="16">
    <location>
        <begin position="920"/>
        <end position="929"/>
    </location>
</feature>
<evidence type="ECO:0000256" key="16">
    <source>
        <dbReference type="SAM" id="MobiDB-lite"/>
    </source>
</evidence>
<feature type="compositionally biased region" description="Low complexity" evidence="16">
    <location>
        <begin position="901"/>
        <end position="918"/>
    </location>
</feature>
<comment type="catalytic activity">
    <reaction evidence="14">
        <text>Preferential cleavage: (Ac)2-L-Lys-D-Ala-|-D-Ala. Also transpeptidation of peptidyl-alanyl moieties that are N-acyl substituents of D-alanine.</text>
        <dbReference type="EC" id="3.4.16.4"/>
    </reaction>
</comment>
<keyword evidence="10 17" id="KW-1133">Transmembrane helix</keyword>
<keyword evidence="7" id="KW-0378">Hydrolase</keyword>
<keyword evidence="6 17" id="KW-0812">Transmembrane</keyword>
<proteinExistence type="predicted"/>
<evidence type="ECO:0000256" key="9">
    <source>
        <dbReference type="ARBA" id="ARBA00022984"/>
    </source>
</evidence>
<dbReference type="InterPro" id="IPR012338">
    <property type="entry name" value="Beta-lactam/transpept-like"/>
</dbReference>
<dbReference type="InterPro" id="IPR036950">
    <property type="entry name" value="PBP_transglycosylase"/>
</dbReference>
<dbReference type="GO" id="GO:0008658">
    <property type="term" value="F:penicillin binding"/>
    <property type="evidence" value="ECO:0007669"/>
    <property type="project" value="InterPro"/>
</dbReference>
<evidence type="ECO:0000256" key="15">
    <source>
        <dbReference type="ARBA" id="ARBA00049902"/>
    </source>
</evidence>
<dbReference type="Gene3D" id="3.40.710.10">
    <property type="entry name" value="DD-peptidase/beta-lactamase superfamily"/>
    <property type="match status" value="1"/>
</dbReference>
<comment type="caution">
    <text evidence="20">The sequence shown here is derived from an EMBL/GenBank/DDBJ whole genome shotgun (WGS) entry which is preliminary data.</text>
</comment>
<evidence type="ECO:0000256" key="5">
    <source>
        <dbReference type="ARBA" id="ARBA00022679"/>
    </source>
</evidence>
<keyword evidence="8" id="KW-0133">Cell shape</keyword>
<keyword evidence="5" id="KW-0808">Transferase</keyword>
<feature type="region of interest" description="Disordered" evidence="16">
    <location>
        <begin position="893"/>
        <end position="929"/>
    </location>
</feature>
<dbReference type="Pfam" id="PF00905">
    <property type="entry name" value="Transpeptidase"/>
    <property type="match status" value="1"/>
</dbReference>
<dbReference type="PATRIC" id="fig|1348973.3.peg.3107"/>
<dbReference type="GO" id="GO:0006508">
    <property type="term" value="P:proteolysis"/>
    <property type="evidence" value="ECO:0007669"/>
    <property type="project" value="UniProtKB-KW"/>
</dbReference>
<evidence type="ECO:0000256" key="6">
    <source>
        <dbReference type="ARBA" id="ARBA00022692"/>
    </source>
</evidence>
<dbReference type="InterPro" id="IPR013783">
    <property type="entry name" value="Ig-like_fold"/>
</dbReference>
<keyword evidence="12" id="KW-0511">Multifunctional enzyme</keyword>
<organism evidence="20 21">
    <name type="scientific">Schinkia azotoformans MEV2011</name>
    <dbReference type="NCBI Taxonomy" id="1348973"/>
    <lineage>
        <taxon>Bacteria</taxon>
        <taxon>Bacillati</taxon>
        <taxon>Bacillota</taxon>
        <taxon>Bacilli</taxon>
        <taxon>Bacillales</taxon>
        <taxon>Bacillaceae</taxon>
        <taxon>Calidifontibacillus/Schinkia group</taxon>
        <taxon>Schinkia</taxon>
    </lineage>
</organism>
<evidence type="ECO:0000256" key="7">
    <source>
        <dbReference type="ARBA" id="ARBA00022801"/>
    </source>
</evidence>
<keyword evidence="13" id="KW-0961">Cell wall biogenesis/degradation</keyword>
<dbReference type="Proteomes" id="UP000027936">
    <property type="component" value="Unassembled WGS sequence"/>
</dbReference>
<evidence type="ECO:0000256" key="3">
    <source>
        <dbReference type="ARBA" id="ARBA00022670"/>
    </source>
</evidence>
<evidence type="ECO:0000256" key="11">
    <source>
        <dbReference type="ARBA" id="ARBA00023136"/>
    </source>
</evidence>
<dbReference type="SUPFAM" id="SSF53955">
    <property type="entry name" value="Lysozyme-like"/>
    <property type="match status" value="1"/>
</dbReference>
<keyword evidence="3" id="KW-0645">Protease</keyword>
<gene>
    <name evidence="20" type="ORF">M670_03228</name>
</gene>
<dbReference type="InterPro" id="IPR001264">
    <property type="entry name" value="Glyco_trans_51"/>
</dbReference>
<dbReference type="SUPFAM" id="SSF56601">
    <property type="entry name" value="beta-lactamase/transpeptidase-like"/>
    <property type="match status" value="1"/>
</dbReference>
<dbReference type="GO" id="GO:0008360">
    <property type="term" value="P:regulation of cell shape"/>
    <property type="evidence" value="ECO:0007669"/>
    <property type="project" value="UniProtKB-KW"/>
</dbReference>
<dbReference type="Gene3D" id="1.10.3810.10">
    <property type="entry name" value="Biosynthetic peptidoglycan transglycosylase-like"/>
    <property type="match status" value="1"/>
</dbReference>
<evidence type="ECO:0000256" key="12">
    <source>
        <dbReference type="ARBA" id="ARBA00023268"/>
    </source>
</evidence>
<evidence type="ECO:0000256" key="2">
    <source>
        <dbReference type="ARBA" id="ARBA00022645"/>
    </source>
</evidence>
<evidence type="ECO:0000259" key="18">
    <source>
        <dbReference type="Pfam" id="PF00905"/>
    </source>
</evidence>
<feature type="transmembrane region" description="Helical" evidence="17">
    <location>
        <begin position="20"/>
        <end position="46"/>
    </location>
</feature>
<dbReference type="PROSITE" id="PS51257">
    <property type="entry name" value="PROKAR_LIPOPROTEIN"/>
    <property type="match status" value="1"/>
</dbReference>
<dbReference type="InterPro" id="IPR023346">
    <property type="entry name" value="Lysozyme-like_dom_sf"/>
</dbReference>